<accession>A0A367RV09</accession>
<reference evidence="2" key="1">
    <citation type="submission" date="2016-04" db="EMBL/GenBank/DDBJ databases">
        <authorList>
            <person name="Tabuchi Yagui T.R."/>
        </authorList>
    </citation>
    <scope>NUCLEOTIDE SEQUENCE [LARGE SCALE GENOMIC DNA]</scope>
    <source>
        <strain evidence="2">NIES-26</strain>
    </source>
</reference>
<dbReference type="AlphaFoldDB" id="A0A367RV09"/>
<sequence>MGSLYLAADGDDVGRKIEFFIVTNQMELLSNFFHNFQSAMAWLAKRLSDEFNAKIIFNGGDSLLVSLQVDDISVTKLENLRIQFSSLSEATLSFGLGNNPRQAYFALKLAKASGKNRIEIFQEYTSGETTTPFYSK</sequence>
<keyword evidence="3" id="KW-1185">Reference proteome</keyword>
<dbReference type="Proteomes" id="UP000252107">
    <property type="component" value="Unassembled WGS sequence"/>
</dbReference>
<evidence type="ECO:0000313" key="2">
    <source>
        <dbReference type="EMBL" id="RCJ39701.1"/>
    </source>
</evidence>
<dbReference type="Pfam" id="PF18182">
    <property type="entry name" value="mCpol"/>
    <property type="match status" value="1"/>
</dbReference>
<dbReference type="NCBIfam" id="NF033576">
    <property type="entry name" value="mCpol"/>
    <property type="match status" value="1"/>
</dbReference>
<gene>
    <name evidence="2" type="ORF">A6770_11485</name>
</gene>
<comment type="caution">
    <text evidence="2">The sequence shown here is derived from an EMBL/GenBank/DDBJ whole genome shotgun (WGS) entry which is preliminary data.</text>
</comment>
<dbReference type="InterPro" id="IPR043128">
    <property type="entry name" value="Rev_trsase/Diguanyl_cyclase"/>
</dbReference>
<name>A0A367RV09_9NOSO</name>
<organism evidence="2 3">
    <name type="scientific">Nostoc minutum NIES-26</name>
    <dbReference type="NCBI Taxonomy" id="1844469"/>
    <lineage>
        <taxon>Bacteria</taxon>
        <taxon>Bacillati</taxon>
        <taxon>Cyanobacteriota</taxon>
        <taxon>Cyanophyceae</taxon>
        <taxon>Nostocales</taxon>
        <taxon>Nostocaceae</taxon>
        <taxon>Nostoc</taxon>
    </lineage>
</organism>
<dbReference type="InterPro" id="IPR040942">
    <property type="entry name" value="Minimal_Cpol"/>
</dbReference>
<proteinExistence type="predicted"/>
<protein>
    <recommendedName>
        <fullName evidence="1">Minimal CRISPR polymerase domain-containing protein</fullName>
    </recommendedName>
</protein>
<evidence type="ECO:0000313" key="3">
    <source>
        <dbReference type="Proteomes" id="UP000252107"/>
    </source>
</evidence>
<evidence type="ECO:0000259" key="1">
    <source>
        <dbReference type="Pfam" id="PF18182"/>
    </source>
</evidence>
<dbReference type="EMBL" id="LXQD01000065">
    <property type="protein sequence ID" value="RCJ39701.1"/>
    <property type="molecule type" value="Genomic_DNA"/>
</dbReference>
<dbReference type="Gene3D" id="3.30.70.270">
    <property type="match status" value="1"/>
</dbReference>
<feature type="domain" description="Minimal CRISPR polymerase" evidence="1">
    <location>
        <begin position="5"/>
        <end position="120"/>
    </location>
</feature>